<accession>A0A2P5HR54</accession>
<evidence type="ECO:0000313" key="2">
    <source>
        <dbReference type="EMBL" id="POS72718.1"/>
    </source>
</evidence>
<dbReference type="OrthoDB" id="412788at2759"/>
<dbReference type="STRING" id="158607.A0A2P5HR54"/>
<evidence type="ECO:0000256" key="1">
    <source>
        <dbReference type="ARBA" id="ARBA00023604"/>
    </source>
</evidence>
<keyword evidence="3" id="KW-1185">Reference proteome</keyword>
<comment type="caution">
    <text evidence="2">The sequence shown here is derived from an EMBL/GenBank/DDBJ whole genome shotgun (WGS) entry which is preliminary data.</text>
</comment>
<dbReference type="PANTHER" id="PTHR34598">
    <property type="entry name" value="BLL6449 PROTEIN"/>
    <property type="match status" value="1"/>
</dbReference>
<dbReference type="PANTHER" id="PTHR34598:SF3">
    <property type="entry name" value="OXIDOREDUCTASE AN1597"/>
    <property type="match status" value="1"/>
</dbReference>
<evidence type="ECO:0000313" key="3">
    <source>
        <dbReference type="Proteomes" id="UP000094444"/>
    </source>
</evidence>
<dbReference type="AlphaFoldDB" id="A0A2P5HR54"/>
<organism evidence="2 3">
    <name type="scientific">Diaporthe helianthi</name>
    <dbReference type="NCBI Taxonomy" id="158607"/>
    <lineage>
        <taxon>Eukaryota</taxon>
        <taxon>Fungi</taxon>
        <taxon>Dikarya</taxon>
        <taxon>Ascomycota</taxon>
        <taxon>Pezizomycotina</taxon>
        <taxon>Sordariomycetes</taxon>
        <taxon>Sordariomycetidae</taxon>
        <taxon>Diaporthales</taxon>
        <taxon>Diaporthaceae</taxon>
        <taxon>Diaporthe</taxon>
    </lineage>
</organism>
<sequence length="300" mass="34227">MSAAVGRDQPEDLTVSLRYLKRCEIYKVLRPYTLACKVDDEFPTNNLVFQYGPPQKIFDIRGLAPGHLSVERNGISMVKHEFRAGAEDEESINKPGGYLDELRQLVKDQLGNQGIVVEDAKVINWVHRTAREEGMFKNATLSGKTFNGFAPDTYVHNDCNFYGGDKRIRAVLGDDAESILATKRVRIMNCWKPIVNTVEDCNLTICDASTVDHDKCVHGDFIVTPDYVSQTNYADYSEQQVWYYISHQRTDELLFFMQHDTDEQSNARYCPHGAFWKDDPSKCSTPRESIEVRVLLITPK</sequence>
<gene>
    <name evidence="2" type="ORF">DHEL01_v208882</name>
</gene>
<reference evidence="2" key="1">
    <citation type="submission" date="2017-09" db="EMBL/GenBank/DDBJ databases">
        <title>Polyketide synthases of a Diaporthe helianthi virulent isolate.</title>
        <authorList>
            <person name="Baroncelli R."/>
        </authorList>
    </citation>
    <scope>NUCLEOTIDE SEQUENCE [LARGE SCALE GENOMIC DNA]</scope>
    <source>
        <strain evidence="2">7/96</strain>
    </source>
</reference>
<protein>
    <recommendedName>
        <fullName evidence="4">CmcJ-like methyltransferase</fullName>
    </recommendedName>
</protein>
<evidence type="ECO:0008006" key="4">
    <source>
        <dbReference type="Google" id="ProtNLM"/>
    </source>
</evidence>
<comment type="similarity">
    <text evidence="1">Belongs to the asaB hydroxylase/desaturase family.</text>
</comment>
<dbReference type="InParanoid" id="A0A2P5HR54"/>
<dbReference type="Proteomes" id="UP000094444">
    <property type="component" value="Unassembled WGS sequence"/>
</dbReference>
<dbReference type="NCBIfam" id="NF041278">
    <property type="entry name" value="CmcJ_NvfI_EfuI"/>
    <property type="match status" value="1"/>
</dbReference>
<proteinExistence type="inferred from homology"/>
<dbReference type="EMBL" id="MAVT02000940">
    <property type="protein sequence ID" value="POS72718.1"/>
    <property type="molecule type" value="Genomic_DNA"/>
</dbReference>
<dbReference type="GO" id="GO:0016491">
    <property type="term" value="F:oxidoreductase activity"/>
    <property type="evidence" value="ECO:0007669"/>
    <property type="project" value="InterPro"/>
</dbReference>
<name>A0A2P5HR54_DIAHE</name>
<dbReference type="InterPro" id="IPR044053">
    <property type="entry name" value="AsaB-like"/>
</dbReference>